<dbReference type="PANTHER" id="PTHR46033">
    <property type="entry name" value="PROTEIN MAIN-LIKE 2"/>
    <property type="match status" value="1"/>
</dbReference>
<dbReference type="InterPro" id="IPR019557">
    <property type="entry name" value="AminoTfrase-like_pln_mobile"/>
</dbReference>
<gene>
    <name evidence="3" type="primary">LOC121203284</name>
</gene>
<keyword evidence="2" id="KW-1185">Reference proteome</keyword>
<protein>
    <submittedName>
        <fullName evidence="3">Protein MAINTENANCE OF MERISTEMS-like</fullName>
    </submittedName>
</protein>
<reference evidence="2" key="1">
    <citation type="journal article" date="2020" name="Nat. Genet.">
        <title>Genomic diversifications of five Gossypium allopolyploid species and their impact on cotton improvement.</title>
        <authorList>
            <person name="Chen Z.J."/>
            <person name="Sreedasyam A."/>
            <person name="Ando A."/>
            <person name="Song Q."/>
            <person name="De Santiago L.M."/>
            <person name="Hulse-Kemp A.M."/>
            <person name="Ding M."/>
            <person name="Ye W."/>
            <person name="Kirkbride R.C."/>
            <person name="Jenkins J."/>
            <person name="Plott C."/>
            <person name="Lovell J."/>
            <person name="Lin Y.M."/>
            <person name="Vaughn R."/>
            <person name="Liu B."/>
            <person name="Simpson S."/>
            <person name="Scheffler B.E."/>
            <person name="Wen L."/>
            <person name="Saski C.A."/>
            <person name="Grover C.E."/>
            <person name="Hu G."/>
            <person name="Conover J.L."/>
            <person name="Carlson J.W."/>
            <person name="Shu S."/>
            <person name="Boston L.B."/>
            <person name="Williams M."/>
            <person name="Peterson D.G."/>
            <person name="McGee K."/>
            <person name="Jones D.C."/>
            <person name="Wendel J.F."/>
            <person name="Stelly D.M."/>
            <person name="Grimwood J."/>
            <person name="Schmutz J."/>
        </authorList>
    </citation>
    <scope>NUCLEOTIDE SEQUENCE [LARGE SCALE GENOMIC DNA]</scope>
    <source>
        <strain evidence="2">cv. TM-1</strain>
    </source>
</reference>
<dbReference type="InterPro" id="IPR044824">
    <property type="entry name" value="MAIN-like"/>
</dbReference>
<reference evidence="3" key="2">
    <citation type="submission" date="2025-08" db="UniProtKB">
        <authorList>
            <consortium name="RefSeq"/>
        </authorList>
    </citation>
    <scope>IDENTIFICATION</scope>
</reference>
<dbReference type="RefSeq" id="XP_040963919.1">
    <property type="nucleotide sequence ID" value="XM_041107985.1"/>
</dbReference>
<dbReference type="PANTHER" id="PTHR46033:SF8">
    <property type="entry name" value="PROTEIN MAINTENANCE OF MERISTEMS-LIKE"/>
    <property type="match status" value="1"/>
</dbReference>
<organism evidence="2 3">
    <name type="scientific">Gossypium hirsutum</name>
    <name type="common">Upland cotton</name>
    <name type="synonym">Gossypium mexicanum</name>
    <dbReference type="NCBI Taxonomy" id="3635"/>
    <lineage>
        <taxon>Eukaryota</taxon>
        <taxon>Viridiplantae</taxon>
        <taxon>Streptophyta</taxon>
        <taxon>Embryophyta</taxon>
        <taxon>Tracheophyta</taxon>
        <taxon>Spermatophyta</taxon>
        <taxon>Magnoliopsida</taxon>
        <taxon>eudicotyledons</taxon>
        <taxon>Gunneridae</taxon>
        <taxon>Pentapetalae</taxon>
        <taxon>rosids</taxon>
        <taxon>malvids</taxon>
        <taxon>Malvales</taxon>
        <taxon>Malvaceae</taxon>
        <taxon>Malvoideae</taxon>
        <taxon>Gossypium</taxon>
    </lineage>
</organism>
<dbReference type="GeneID" id="121203284"/>
<proteinExistence type="predicted"/>
<accession>A0ABM3BA44</accession>
<sequence length="183" mass="21187">MDGGKVEMGWLRATFPGLNENSTKIERIRYARSYILQIIGGYLMADTSRSRVHLRWLLKLVDFRAAGEFSWGSTVLATLYREMCGATKPRRAKIGGCLSLLQSWARFRFPFLRHRVNHPYTFPLVTRWNHLASYRGIPTELEDIRLLLEQRSEVVVVVNDEEEPRLCHFGETMAGADLRRRAC</sequence>
<dbReference type="Pfam" id="PF10536">
    <property type="entry name" value="PMD"/>
    <property type="match status" value="1"/>
</dbReference>
<evidence type="ECO:0000313" key="2">
    <source>
        <dbReference type="Proteomes" id="UP000818029"/>
    </source>
</evidence>
<name>A0ABM3BA44_GOSHI</name>
<dbReference type="Proteomes" id="UP000818029">
    <property type="component" value="Chromosome D12"/>
</dbReference>
<evidence type="ECO:0000313" key="3">
    <source>
        <dbReference type="RefSeq" id="XP_040963919.1"/>
    </source>
</evidence>
<evidence type="ECO:0000259" key="1">
    <source>
        <dbReference type="Pfam" id="PF10536"/>
    </source>
</evidence>
<feature type="domain" description="Aminotransferase-like plant mobile" evidence="1">
    <location>
        <begin position="6"/>
        <end position="150"/>
    </location>
</feature>